<evidence type="ECO:0000313" key="2">
    <source>
        <dbReference type="Proteomes" id="UP001279734"/>
    </source>
</evidence>
<evidence type="ECO:0000313" key="1">
    <source>
        <dbReference type="EMBL" id="GMH19736.1"/>
    </source>
</evidence>
<dbReference type="EMBL" id="BSYO01000021">
    <property type="protein sequence ID" value="GMH19736.1"/>
    <property type="molecule type" value="Genomic_DNA"/>
</dbReference>
<protein>
    <submittedName>
        <fullName evidence="1">Uncharacterized protein</fullName>
    </submittedName>
</protein>
<proteinExistence type="predicted"/>
<name>A0AAD3SZA7_NEPGR</name>
<gene>
    <name evidence="1" type="ORF">Nepgr_021577</name>
</gene>
<dbReference type="AlphaFoldDB" id="A0AAD3SZA7"/>
<keyword evidence="2" id="KW-1185">Reference proteome</keyword>
<organism evidence="1 2">
    <name type="scientific">Nepenthes gracilis</name>
    <name type="common">Slender pitcher plant</name>
    <dbReference type="NCBI Taxonomy" id="150966"/>
    <lineage>
        <taxon>Eukaryota</taxon>
        <taxon>Viridiplantae</taxon>
        <taxon>Streptophyta</taxon>
        <taxon>Embryophyta</taxon>
        <taxon>Tracheophyta</taxon>
        <taxon>Spermatophyta</taxon>
        <taxon>Magnoliopsida</taxon>
        <taxon>eudicotyledons</taxon>
        <taxon>Gunneridae</taxon>
        <taxon>Pentapetalae</taxon>
        <taxon>Caryophyllales</taxon>
        <taxon>Nepenthaceae</taxon>
        <taxon>Nepenthes</taxon>
    </lineage>
</organism>
<reference evidence="1" key="1">
    <citation type="submission" date="2023-05" db="EMBL/GenBank/DDBJ databases">
        <title>Nepenthes gracilis genome sequencing.</title>
        <authorList>
            <person name="Fukushima K."/>
        </authorList>
    </citation>
    <scope>NUCLEOTIDE SEQUENCE</scope>
    <source>
        <strain evidence="1">SING2019-196</strain>
    </source>
</reference>
<comment type="caution">
    <text evidence="1">The sequence shown here is derived from an EMBL/GenBank/DDBJ whole genome shotgun (WGS) entry which is preliminary data.</text>
</comment>
<accession>A0AAD3SZA7</accession>
<dbReference type="Proteomes" id="UP001279734">
    <property type="component" value="Unassembled WGS sequence"/>
</dbReference>
<sequence length="79" mass="9072">MLLKVSFGSSKFVGQRAFMNLGRTQSPLWQKGKQRSPILITALHFHVVKLAKAAKILLELFSDFKDLKLVRRLYDKKAL</sequence>